<feature type="transmembrane region" description="Helical" evidence="1">
    <location>
        <begin position="32"/>
        <end position="54"/>
    </location>
</feature>
<dbReference type="EMBL" id="LAVV01006748">
    <property type="protein sequence ID" value="KNZ58492.1"/>
    <property type="molecule type" value="Genomic_DNA"/>
</dbReference>
<keyword evidence="1" id="KW-1133">Transmembrane helix</keyword>
<gene>
    <name evidence="2" type="ORF">VP01_191g6</name>
</gene>
<evidence type="ECO:0000313" key="3">
    <source>
        <dbReference type="Proteomes" id="UP000037035"/>
    </source>
</evidence>
<name>A0A0L6VD57_9BASI</name>
<keyword evidence="1" id="KW-0472">Membrane</keyword>
<dbReference type="Proteomes" id="UP000037035">
    <property type="component" value="Unassembled WGS sequence"/>
</dbReference>
<sequence length="363" mass="41903">MQVHHISETDQCRVQIKLLKFMQVYIFIPVKYQTTCVNFGSLSCIVFFFFANYMHANFKPPMIKRAGTIFHTTPVLFNDLPEQKMAFWTDIGNTSKPPFFQKKKKRKTFFIIFNWYQLFFFEKKGQRCGTEYKKKIRTTIIWIIENNEQKLVREFSLGSKGQVSPQGSLAKGSLHSLISQSRWAHVYFGFSCGKPNQLCPMYNCRFITKYKRNTTVFYDFFGFIFGRQPMLFEAPQLTFIWKRCTQKGTHISPTCPTNIDGFLHLLPASSCLSIVQSQSLQSCLNVGHQMIFQAKFGIVWPVLGHKALLNQSSCIFLPLCQKLTGLILLNLWAAGLDRPFLKSHRTGSGCLHTSRSRCGLEIK</sequence>
<accession>A0A0L6VD57</accession>
<comment type="caution">
    <text evidence="2">The sequence shown here is derived from an EMBL/GenBank/DDBJ whole genome shotgun (WGS) entry which is preliminary data.</text>
</comment>
<dbReference type="AlphaFoldDB" id="A0A0L6VD57"/>
<reference evidence="2 3" key="1">
    <citation type="submission" date="2015-08" db="EMBL/GenBank/DDBJ databases">
        <title>Next Generation Sequencing and Analysis of the Genome of Puccinia sorghi L Schw, the Causal Agent of Maize Common Rust.</title>
        <authorList>
            <person name="Rochi L."/>
            <person name="Burguener G."/>
            <person name="Darino M."/>
            <person name="Turjanski A."/>
            <person name="Kreff E."/>
            <person name="Dieguez M.J."/>
            <person name="Sacco F."/>
        </authorList>
    </citation>
    <scope>NUCLEOTIDE SEQUENCE [LARGE SCALE GENOMIC DNA]</scope>
    <source>
        <strain evidence="2 3">RO10H11247</strain>
    </source>
</reference>
<proteinExistence type="predicted"/>
<keyword evidence="3" id="KW-1185">Reference proteome</keyword>
<protein>
    <submittedName>
        <fullName evidence="2">Uncharacterized protein</fullName>
    </submittedName>
</protein>
<evidence type="ECO:0000256" key="1">
    <source>
        <dbReference type="SAM" id="Phobius"/>
    </source>
</evidence>
<dbReference type="VEuPathDB" id="FungiDB:VP01_191g6"/>
<organism evidence="2 3">
    <name type="scientific">Puccinia sorghi</name>
    <dbReference type="NCBI Taxonomy" id="27349"/>
    <lineage>
        <taxon>Eukaryota</taxon>
        <taxon>Fungi</taxon>
        <taxon>Dikarya</taxon>
        <taxon>Basidiomycota</taxon>
        <taxon>Pucciniomycotina</taxon>
        <taxon>Pucciniomycetes</taxon>
        <taxon>Pucciniales</taxon>
        <taxon>Pucciniaceae</taxon>
        <taxon>Puccinia</taxon>
    </lineage>
</organism>
<evidence type="ECO:0000313" key="2">
    <source>
        <dbReference type="EMBL" id="KNZ58492.1"/>
    </source>
</evidence>
<keyword evidence="1" id="KW-0812">Transmembrane</keyword>